<evidence type="ECO:0000256" key="1">
    <source>
        <dbReference type="ARBA" id="ARBA00006484"/>
    </source>
</evidence>
<dbReference type="NCBIfam" id="NF005559">
    <property type="entry name" value="PRK07231.1"/>
    <property type="match status" value="1"/>
</dbReference>
<dbReference type="Proteomes" id="UP001162834">
    <property type="component" value="Chromosome"/>
</dbReference>
<dbReference type="CDD" id="cd05233">
    <property type="entry name" value="SDR_c"/>
    <property type="match status" value="1"/>
</dbReference>
<keyword evidence="2 3" id="KW-0560">Oxidoreductase</keyword>
<name>A0A9E7C6G6_9ACTN</name>
<dbReference type="FunFam" id="3.40.50.720:FF:000084">
    <property type="entry name" value="Short-chain dehydrogenase reductase"/>
    <property type="match status" value="1"/>
</dbReference>
<dbReference type="PRINTS" id="PR00080">
    <property type="entry name" value="SDRFAMILY"/>
</dbReference>
<dbReference type="PANTHER" id="PTHR42760:SF115">
    <property type="entry name" value="3-OXOACYL-[ACYL-CARRIER-PROTEIN] REDUCTASE FABG"/>
    <property type="match status" value="1"/>
</dbReference>
<reference evidence="3" key="1">
    <citation type="journal article" date="2022" name="Int. J. Syst. Evol. Microbiol.">
        <title>Pseudomonas aegrilactucae sp. nov. and Pseudomonas morbosilactucae sp. nov., pathogens causing bacterial rot of lettuce in Japan.</title>
        <authorList>
            <person name="Sawada H."/>
            <person name="Fujikawa T."/>
            <person name="Satou M."/>
        </authorList>
    </citation>
    <scope>NUCLEOTIDE SEQUENCE</scope>
    <source>
        <strain evidence="3">0166_1</strain>
    </source>
</reference>
<protein>
    <submittedName>
        <fullName evidence="3">Galactitol 2-dehydrogenase</fullName>
        <ecNumber evidence="3">1.1.1.16</ecNumber>
    </submittedName>
</protein>
<dbReference type="InterPro" id="IPR002347">
    <property type="entry name" value="SDR_fam"/>
</dbReference>
<accession>A0A9E7C6G6</accession>
<dbReference type="Pfam" id="PF13561">
    <property type="entry name" value="adh_short_C2"/>
    <property type="match status" value="1"/>
</dbReference>
<evidence type="ECO:0000313" key="3">
    <source>
        <dbReference type="EMBL" id="UGS38984.1"/>
    </source>
</evidence>
<dbReference type="InterPro" id="IPR036291">
    <property type="entry name" value="NAD(P)-bd_dom_sf"/>
</dbReference>
<dbReference type="PANTHER" id="PTHR42760">
    <property type="entry name" value="SHORT-CHAIN DEHYDROGENASES/REDUCTASES FAMILY MEMBER"/>
    <property type="match status" value="1"/>
</dbReference>
<proteinExistence type="inferred from homology"/>
<sequence length="254" mass="26312">MADLIGKVAVVTGGARGIGAASAEILAQRGATVVIADTREQLGRQTAERITASGPGSAEFRTLDVTVEGEVTAVAEETAAAHGGIDFLMNNAGIVESSPTFELDEQTWSGTIAVNLTGTFLCAREFGRRIAGSGGGAIVNVSSIAGLKAVRPELHVAYDASKAGVAQLTRSLAAEWASLGVRVNAVAPGYTRTEILDEVGRDDPAIVEDWLGQIPMRRFIEPSEIARVVAFLFSDDASAITGHVLGADAGYMAV</sequence>
<comment type="similarity">
    <text evidence="1">Belongs to the short-chain dehydrogenases/reductases (SDR) family.</text>
</comment>
<dbReference type="GO" id="GO:0047713">
    <property type="term" value="F:galactitol 2-dehydrogenase activity"/>
    <property type="evidence" value="ECO:0007669"/>
    <property type="project" value="UniProtKB-EC"/>
</dbReference>
<keyword evidence="4" id="KW-1185">Reference proteome</keyword>
<dbReference type="RefSeq" id="WP_259312995.1">
    <property type="nucleotide sequence ID" value="NZ_CP087164.1"/>
</dbReference>
<gene>
    <name evidence="3" type="primary">gdh</name>
    <name evidence="3" type="ORF">DSM104329_05416</name>
</gene>
<dbReference type="PRINTS" id="PR00081">
    <property type="entry name" value="GDHRDH"/>
</dbReference>
<dbReference type="EMBL" id="CP087164">
    <property type="protein sequence ID" value="UGS38984.1"/>
    <property type="molecule type" value="Genomic_DNA"/>
</dbReference>
<evidence type="ECO:0000313" key="4">
    <source>
        <dbReference type="Proteomes" id="UP001162834"/>
    </source>
</evidence>
<dbReference type="KEGG" id="sbae:DSM104329_05416"/>
<dbReference type="AlphaFoldDB" id="A0A9E7C6G6"/>
<dbReference type="Gene3D" id="3.40.50.720">
    <property type="entry name" value="NAD(P)-binding Rossmann-like Domain"/>
    <property type="match status" value="1"/>
</dbReference>
<evidence type="ECO:0000256" key="2">
    <source>
        <dbReference type="ARBA" id="ARBA00023002"/>
    </source>
</evidence>
<dbReference type="SUPFAM" id="SSF51735">
    <property type="entry name" value="NAD(P)-binding Rossmann-fold domains"/>
    <property type="match status" value="1"/>
</dbReference>
<organism evidence="3 4">
    <name type="scientific">Capillimicrobium parvum</name>
    <dbReference type="NCBI Taxonomy" id="2884022"/>
    <lineage>
        <taxon>Bacteria</taxon>
        <taxon>Bacillati</taxon>
        <taxon>Actinomycetota</taxon>
        <taxon>Thermoleophilia</taxon>
        <taxon>Solirubrobacterales</taxon>
        <taxon>Capillimicrobiaceae</taxon>
        <taxon>Capillimicrobium</taxon>
    </lineage>
</organism>
<dbReference type="EC" id="1.1.1.16" evidence="3"/>